<dbReference type="InterPro" id="IPR041474">
    <property type="entry name" value="NicS_C"/>
</dbReference>
<organism evidence="4 5">
    <name type="scientific">Chitinophaga filiformis</name>
    <name type="common">Myxococcus filiformis</name>
    <name type="synonym">Flexibacter filiformis</name>
    <dbReference type="NCBI Taxonomy" id="104663"/>
    <lineage>
        <taxon>Bacteria</taxon>
        <taxon>Pseudomonadati</taxon>
        <taxon>Bacteroidota</taxon>
        <taxon>Chitinophagia</taxon>
        <taxon>Chitinophagales</taxon>
        <taxon>Chitinophagaceae</taxon>
        <taxon>Chitinophaga</taxon>
    </lineage>
</organism>
<dbReference type="PROSITE" id="PS50977">
    <property type="entry name" value="HTH_TETR_2"/>
    <property type="match status" value="1"/>
</dbReference>
<dbReference type="Pfam" id="PF17938">
    <property type="entry name" value="TetR_C_29"/>
    <property type="match status" value="1"/>
</dbReference>
<dbReference type="EMBL" id="FNBN01000003">
    <property type="protein sequence ID" value="SDG25890.1"/>
    <property type="molecule type" value="Genomic_DNA"/>
</dbReference>
<protein>
    <submittedName>
        <fullName evidence="4">DNA-binding transcriptional regulator, AcrR family</fullName>
    </submittedName>
</protein>
<reference evidence="4 5" key="1">
    <citation type="submission" date="2016-10" db="EMBL/GenBank/DDBJ databases">
        <authorList>
            <person name="de Groot N.N."/>
        </authorList>
    </citation>
    <scope>NUCLEOTIDE SEQUENCE [LARGE SCALE GENOMIC DNA]</scope>
    <source>
        <strain evidence="4 5">DSM 527</strain>
    </source>
</reference>
<dbReference type="AlphaFoldDB" id="A0A1G7SUD7"/>
<dbReference type="PRINTS" id="PR00455">
    <property type="entry name" value="HTHTETR"/>
</dbReference>
<gene>
    <name evidence="4" type="ORF">SAMN04488121_103993</name>
</gene>
<dbReference type="Proteomes" id="UP000199045">
    <property type="component" value="Unassembled WGS sequence"/>
</dbReference>
<dbReference type="PANTHER" id="PTHR30328">
    <property type="entry name" value="TRANSCRIPTIONAL REPRESSOR"/>
    <property type="match status" value="1"/>
</dbReference>
<feature type="DNA-binding region" description="H-T-H motif" evidence="2">
    <location>
        <begin position="28"/>
        <end position="47"/>
    </location>
</feature>
<dbReference type="InterPro" id="IPR009057">
    <property type="entry name" value="Homeodomain-like_sf"/>
</dbReference>
<dbReference type="SUPFAM" id="SSF46689">
    <property type="entry name" value="Homeodomain-like"/>
    <property type="match status" value="1"/>
</dbReference>
<dbReference type="InterPro" id="IPR001647">
    <property type="entry name" value="HTH_TetR"/>
</dbReference>
<dbReference type="SUPFAM" id="SSF48498">
    <property type="entry name" value="Tetracyclin repressor-like, C-terminal domain"/>
    <property type="match status" value="1"/>
</dbReference>
<dbReference type="GO" id="GO:0003677">
    <property type="term" value="F:DNA binding"/>
    <property type="evidence" value="ECO:0007669"/>
    <property type="project" value="UniProtKB-UniRule"/>
</dbReference>
<proteinExistence type="predicted"/>
<evidence type="ECO:0000256" key="2">
    <source>
        <dbReference type="PROSITE-ProRule" id="PRU00335"/>
    </source>
</evidence>
<name>A0A1G7SUD7_CHIFI</name>
<dbReference type="RefSeq" id="WP_089833968.1">
    <property type="nucleotide sequence ID" value="NZ_FNBN01000003.1"/>
</dbReference>
<dbReference type="STRING" id="104663.SAMN04488121_103993"/>
<dbReference type="PANTHER" id="PTHR30328:SF54">
    <property type="entry name" value="HTH-TYPE TRANSCRIPTIONAL REPRESSOR SCO4008"/>
    <property type="match status" value="1"/>
</dbReference>
<dbReference type="Pfam" id="PF00440">
    <property type="entry name" value="TetR_N"/>
    <property type="match status" value="1"/>
</dbReference>
<feature type="domain" description="HTH tetR-type" evidence="3">
    <location>
        <begin position="5"/>
        <end position="65"/>
    </location>
</feature>
<evidence type="ECO:0000313" key="5">
    <source>
        <dbReference type="Proteomes" id="UP000199045"/>
    </source>
</evidence>
<sequence length="202" mass="23323">MAKERNTEELIIEAAKKIFIKRGLAGARMQDIADEAGINKAMLHYYYRNKEKLFEIVFNEAFSKMMGRLGNILTKPMPLEEKIRMLVENYITNIAETPYLPIFVLNEINQQPEMMVKKISSQPAFPDIMLFMKEIIEAGKKGTIKEVSPVQLFMNIVSMCIFPFVARPLIQGVFQQDSVQFDMLIEERKKLVGDVIISWLKP</sequence>
<keyword evidence="1 2" id="KW-0238">DNA-binding</keyword>
<evidence type="ECO:0000313" key="4">
    <source>
        <dbReference type="EMBL" id="SDG25890.1"/>
    </source>
</evidence>
<accession>A0A1G7SUD7</accession>
<evidence type="ECO:0000259" key="3">
    <source>
        <dbReference type="PROSITE" id="PS50977"/>
    </source>
</evidence>
<dbReference type="OrthoDB" id="9789566at2"/>
<evidence type="ECO:0000256" key="1">
    <source>
        <dbReference type="ARBA" id="ARBA00023125"/>
    </source>
</evidence>
<dbReference type="Gene3D" id="1.10.357.10">
    <property type="entry name" value="Tetracycline Repressor, domain 2"/>
    <property type="match status" value="1"/>
</dbReference>
<dbReference type="InterPro" id="IPR050109">
    <property type="entry name" value="HTH-type_TetR-like_transc_reg"/>
</dbReference>
<dbReference type="InterPro" id="IPR036271">
    <property type="entry name" value="Tet_transcr_reg_TetR-rel_C_sf"/>
</dbReference>